<keyword evidence="2" id="KW-0732">Signal</keyword>
<feature type="compositionally biased region" description="Basic and acidic residues" evidence="1">
    <location>
        <begin position="107"/>
        <end position="134"/>
    </location>
</feature>
<gene>
    <name evidence="3" type="ORF">MCHLO_11752</name>
</gene>
<proteinExistence type="predicted"/>
<evidence type="ECO:0000256" key="1">
    <source>
        <dbReference type="SAM" id="MobiDB-lite"/>
    </source>
</evidence>
<feature type="compositionally biased region" description="Basic and acidic residues" evidence="1">
    <location>
        <begin position="51"/>
        <end position="91"/>
    </location>
</feature>
<evidence type="ECO:0008006" key="5">
    <source>
        <dbReference type="Google" id="ProtNLM"/>
    </source>
</evidence>
<evidence type="ECO:0000313" key="3">
    <source>
        <dbReference type="EMBL" id="GAT54934.1"/>
    </source>
</evidence>
<keyword evidence="4" id="KW-1185">Reference proteome</keyword>
<accession>A0ABQ0LV11</accession>
<sequence>MRSAIAIPYVFCAMMIAAGAAPVDVAAIQGREHSGDVKMSNGSSMPRAVFGKRERDPRPNFSDREVEAREHPEIVHQPKPEAAIRGRERPQNVRPGDGTTMPRGVLAKRERDPRPNFSDRDVQAREHPEFAEHPQPEMSFADVGALSGTENQLLKKPASEVTPIFNAVDLRELITETSTVEADGAVETIEVTDGTQQWPGRLPTPVEPIVARANPSPSTLRFHEHGERVVVAMSNFHLSSRWPPRRSPAGCQLLSSRLVVKRHRRVVNGNAGLEAWATGTCRRHRRLQGEDGCRAKADGMWLPPPYELQCTRRQASAPLFAPPWALRRDWRRVRPPRCPLRSTHHRRPPSRVFALFFTAYCSVDPALRMSRLCRPDLLHARFLPFSVDQRTMKHGTHALVARLRLGRLASGTA</sequence>
<evidence type="ECO:0000256" key="2">
    <source>
        <dbReference type="SAM" id="SignalP"/>
    </source>
</evidence>
<evidence type="ECO:0000313" key="4">
    <source>
        <dbReference type="Proteomes" id="UP000815677"/>
    </source>
</evidence>
<organism evidence="3 4">
    <name type="scientific">Mycena chlorophos</name>
    <name type="common">Agaric fungus</name>
    <name type="synonym">Agaricus chlorophos</name>
    <dbReference type="NCBI Taxonomy" id="658473"/>
    <lineage>
        <taxon>Eukaryota</taxon>
        <taxon>Fungi</taxon>
        <taxon>Dikarya</taxon>
        <taxon>Basidiomycota</taxon>
        <taxon>Agaricomycotina</taxon>
        <taxon>Agaricomycetes</taxon>
        <taxon>Agaricomycetidae</taxon>
        <taxon>Agaricales</taxon>
        <taxon>Marasmiineae</taxon>
        <taxon>Mycenaceae</taxon>
        <taxon>Mycena</taxon>
    </lineage>
</organism>
<name>A0ABQ0LV11_MYCCL</name>
<dbReference type="EMBL" id="DF848812">
    <property type="protein sequence ID" value="GAT54934.1"/>
    <property type="molecule type" value="Genomic_DNA"/>
</dbReference>
<reference evidence="3" key="1">
    <citation type="submission" date="2014-09" db="EMBL/GenBank/DDBJ databases">
        <title>Genome sequence of the luminous mushroom Mycena chlorophos for searching fungal bioluminescence genes.</title>
        <authorList>
            <person name="Tanaka Y."/>
            <person name="Kasuga D."/>
            <person name="Oba Y."/>
            <person name="Hase S."/>
            <person name="Sato K."/>
            <person name="Oba Y."/>
            <person name="Sakakibara Y."/>
        </authorList>
    </citation>
    <scope>NUCLEOTIDE SEQUENCE</scope>
</reference>
<feature type="region of interest" description="Disordered" evidence="1">
    <location>
        <begin position="34"/>
        <end position="134"/>
    </location>
</feature>
<feature type="signal peptide" evidence="2">
    <location>
        <begin position="1"/>
        <end position="20"/>
    </location>
</feature>
<feature type="chain" id="PRO_5047202498" description="Transmembrane protein" evidence="2">
    <location>
        <begin position="21"/>
        <end position="413"/>
    </location>
</feature>
<dbReference type="Proteomes" id="UP000815677">
    <property type="component" value="Unassembled WGS sequence"/>
</dbReference>
<protein>
    <recommendedName>
        <fullName evidence="5">Transmembrane protein</fullName>
    </recommendedName>
</protein>